<dbReference type="InterPro" id="IPR001128">
    <property type="entry name" value="Cyt_P450"/>
</dbReference>
<gene>
    <name evidence="1" type="ORF">PRK78_003266</name>
</gene>
<dbReference type="Gene3D" id="1.10.630.10">
    <property type="entry name" value="Cytochrome P450"/>
    <property type="match status" value="1"/>
</dbReference>
<dbReference type="InterPro" id="IPR036396">
    <property type="entry name" value="Cyt_P450_sf"/>
</dbReference>
<evidence type="ECO:0000313" key="2">
    <source>
        <dbReference type="Proteomes" id="UP001219355"/>
    </source>
</evidence>
<reference evidence="1" key="1">
    <citation type="submission" date="2023-03" db="EMBL/GenBank/DDBJ databases">
        <title>Emydomyces testavorans Genome Sequence.</title>
        <authorList>
            <person name="Hoyer L."/>
        </authorList>
    </citation>
    <scope>NUCLEOTIDE SEQUENCE</scope>
    <source>
        <strain evidence="1">16-2883</strain>
    </source>
</reference>
<proteinExistence type="predicted"/>
<dbReference type="GO" id="GO:0020037">
    <property type="term" value="F:heme binding"/>
    <property type="evidence" value="ECO:0007669"/>
    <property type="project" value="InterPro"/>
</dbReference>
<evidence type="ECO:0008006" key="3">
    <source>
        <dbReference type="Google" id="ProtNLM"/>
    </source>
</evidence>
<keyword evidence="2" id="KW-1185">Reference proteome</keyword>
<protein>
    <recommendedName>
        <fullName evidence="3">Cytochrome P450</fullName>
    </recommendedName>
</protein>
<dbReference type="PANTHER" id="PTHR24305:SF164">
    <property type="entry name" value="P450, PUTATIVE (EUROFUNG)-RELATED"/>
    <property type="match status" value="1"/>
</dbReference>
<dbReference type="GO" id="GO:0016705">
    <property type="term" value="F:oxidoreductase activity, acting on paired donors, with incorporation or reduction of molecular oxygen"/>
    <property type="evidence" value="ECO:0007669"/>
    <property type="project" value="InterPro"/>
</dbReference>
<sequence length="233" mass="25922">MLTNEKSRKVYKELLVTVADVLSSPFATFLGWFPHLVVPIQKLFGPDNIGEFGMKQVEAALIDSSEVNKAPTTHLQHLVSIFKKDGPSTILPDKSFIASDCLDHFVAGKYTLLGPVFLFHSPLLIRKGSFTLADLFSALLWELSLPENKPRQSKLRQELHGAGILPETHPDLLVVQKLPYLNCILREVLRVHQPVPFGLPRKVKKGQNVVVLGMKIPAGVSFQVTDSKDELEP</sequence>
<dbReference type="GO" id="GO:0005506">
    <property type="term" value="F:iron ion binding"/>
    <property type="evidence" value="ECO:0007669"/>
    <property type="project" value="InterPro"/>
</dbReference>
<dbReference type="Proteomes" id="UP001219355">
    <property type="component" value="Chromosome 2"/>
</dbReference>
<dbReference type="InterPro" id="IPR050121">
    <property type="entry name" value="Cytochrome_P450_monoxygenase"/>
</dbReference>
<dbReference type="Pfam" id="PF00067">
    <property type="entry name" value="p450"/>
    <property type="match status" value="1"/>
</dbReference>
<organism evidence="1 2">
    <name type="scientific">Emydomyces testavorans</name>
    <dbReference type="NCBI Taxonomy" id="2070801"/>
    <lineage>
        <taxon>Eukaryota</taxon>
        <taxon>Fungi</taxon>
        <taxon>Dikarya</taxon>
        <taxon>Ascomycota</taxon>
        <taxon>Pezizomycotina</taxon>
        <taxon>Eurotiomycetes</taxon>
        <taxon>Eurotiomycetidae</taxon>
        <taxon>Onygenales</taxon>
        <taxon>Nannizziopsiaceae</taxon>
        <taxon>Emydomyces</taxon>
    </lineage>
</organism>
<evidence type="ECO:0000313" key="1">
    <source>
        <dbReference type="EMBL" id="WEW57799.1"/>
    </source>
</evidence>
<dbReference type="AlphaFoldDB" id="A0AAF0DGL3"/>
<accession>A0AAF0DGL3</accession>
<dbReference type="GO" id="GO:0004497">
    <property type="term" value="F:monooxygenase activity"/>
    <property type="evidence" value="ECO:0007669"/>
    <property type="project" value="InterPro"/>
</dbReference>
<dbReference type="SUPFAM" id="SSF48264">
    <property type="entry name" value="Cytochrome P450"/>
    <property type="match status" value="1"/>
</dbReference>
<dbReference type="EMBL" id="CP120628">
    <property type="protein sequence ID" value="WEW57799.1"/>
    <property type="molecule type" value="Genomic_DNA"/>
</dbReference>
<dbReference type="PANTHER" id="PTHR24305">
    <property type="entry name" value="CYTOCHROME P450"/>
    <property type="match status" value="1"/>
</dbReference>
<name>A0AAF0DGL3_9EURO</name>